<dbReference type="PANTHER" id="PTHR43441:SF11">
    <property type="entry name" value="RIBOSOMAL-PROTEIN-SERINE ACETYLTRANSFERASE"/>
    <property type="match status" value="1"/>
</dbReference>
<keyword evidence="2" id="KW-0808">Transferase</keyword>
<dbReference type="STRING" id="1423730.FC75_GL002290"/>
<dbReference type="PROSITE" id="PS51186">
    <property type="entry name" value="GNAT"/>
    <property type="match status" value="1"/>
</dbReference>
<dbReference type="Gene3D" id="3.40.630.30">
    <property type="match status" value="1"/>
</dbReference>
<sequence length="180" mass="19900">MFSYVVDDDLQLTIPRPALDAGPLYTLIAADRTTFERYLPWVKDTQTPADEQAALTLFNQHFGAGTSANLVLVVAGQPAGMISFNGFYPNRSADIGYWLGQPFRGRGVMHRAVMGMCALGFSEYGLNKIVIRAAVENQASNAVAKEATFHLDGTLRQDERLLDGFHDENVWSKLKSEWVG</sequence>
<dbReference type="RefSeq" id="WP_054662285.1">
    <property type="nucleotide sequence ID" value="NZ_AYZJ01000050.1"/>
</dbReference>
<name>A0A0R2EYI3_9LACO</name>
<dbReference type="AlphaFoldDB" id="A0A0R2EYI3"/>
<organism evidence="2 3">
    <name type="scientific">Lacticaseibacillus camelliae DSM 22697 = JCM 13995</name>
    <dbReference type="NCBI Taxonomy" id="1423730"/>
    <lineage>
        <taxon>Bacteria</taxon>
        <taxon>Bacillati</taxon>
        <taxon>Bacillota</taxon>
        <taxon>Bacilli</taxon>
        <taxon>Lactobacillales</taxon>
        <taxon>Lactobacillaceae</taxon>
        <taxon>Lacticaseibacillus</taxon>
    </lineage>
</organism>
<accession>A0A0R2EYI3</accession>
<dbReference type="EMBL" id="AYZJ01000050">
    <property type="protein sequence ID" value="KRN21488.1"/>
    <property type="molecule type" value="Genomic_DNA"/>
</dbReference>
<dbReference type="Proteomes" id="UP000050865">
    <property type="component" value="Unassembled WGS sequence"/>
</dbReference>
<gene>
    <name evidence="2" type="ORF">FC75_GL002290</name>
</gene>
<dbReference type="SUPFAM" id="SSF55729">
    <property type="entry name" value="Acyl-CoA N-acyltransferases (Nat)"/>
    <property type="match status" value="1"/>
</dbReference>
<feature type="domain" description="N-acetyltransferase" evidence="1">
    <location>
        <begin position="25"/>
        <end position="180"/>
    </location>
</feature>
<evidence type="ECO:0000313" key="2">
    <source>
        <dbReference type="EMBL" id="KRN21488.1"/>
    </source>
</evidence>
<dbReference type="PATRIC" id="fig|1423730.4.peg.2378"/>
<keyword evidence="3" id="KW-1185">Reference proteome</keyword>
<dbReference type="GO" id="GO:0008999">
    <property type="term" value="F:protein-N-terminal-alanine acetyltransferase activity"/>
    <property type="evidence" value="ECO:0007669"/>
    <property type="project" value="TreeGrafter"/>
</dbReference>
<dbReference type="GO" id="GO:1990189">
    <property type="term" value="F:protein N-terminal-serine acetyltransferase activity"/>
    <property type="evidence" value="ECO:0007669"/>
    <property type="project" value="TreeGrafter"/>
</dbReference>
<reference evidence="2 3" key="1">
    <citation type="journal article" date="2015" name="Genome Announc.">
        <title>Expanding the biotechnology potential of lactobacilli through comparative genomics of 213 strains and associated genera.</title>
        <authorList>
            <person name="Sun Z."/>
            <person name="Harris H.M."/>
            <person name="McCann A."/>
            <person name="Guo C."/>
            <person name="Argimon S."/>
            <person name="Zhang W."/>
            <person name="Yang X."/>
            <person name="Jeffery I.B."/>
            <person name="Cooney J.C."/>
            <person name="Kagawa T.F."/>
            <person name="Liu W."/>
            <person name="Song Y."/>
            <person name="Salvetti E."/>
            <person name="Wrobel A."/>
            <person name="Rasinkangas P."/>
            <person name="Parkhill J."/>
            <person name="Rea M.C."/>
            <person name="O'Sullivan O."/>
            <person name="Ritari J."/>
            <person name="Douillard F.P."/>
            <person name="Paul Ross R."/>
            <person name="Yang R."/>
            <person name="Briner A.E."/>
            <person name="Felis G.E."/>
            <person name="de Vos W.M."/>
            <person name="Barrangou R."/>
            <person name="Klaenhammer T.R."/>
            <person name="Caufield P.W."/>
            <person name="Cui Y."/>
            <person name="Zhang H."/>
            <person name="O'Toole P.W."/>
        </authorList>
    </citation>
    <scope>NUCLEOTIDE SEQUENCE [LARGE SCALE GENOMIC DNA]</scope>
    <source>
        <strain evidence="2 3">DSM 22697</strain>
    </source>
</reference>
<dbReference type="InterPro" id="IPR016181">
    <property type="entry name" value="Acyl_CoA_acyltransferase"/>
</dbReference>
<evidence type="ECO:0000313" key="3">
    <source>
        <dbReference type="Proteomes" id="UP000050865"/>
    </source>
</evidence>
<dbReference type="GO" id="GO:0005737">
    <property type="term" value="C:cytoplasm"/>
    <property type="evidence" value="ECO:0007669"/>
    <property type="project" value="TreeGrafter"/>
</dbReference>
<dbReference type="PANTHER" id="PTHR43441">
    <property type="entry name" value="RIBOSOMAL-PROTEIN-SERINE ACETYLTRANSFERASE"/>
    <property type="match status" value="1"/>
</dbReference>
<proteinExistence type="predicted"/>
<protein>
    <submittedName>
        <fullName evidence="2">Acetyltransferase</fullName>
    </submittedName>
</protein>
<dbReference type="InterPro" id="IPR000182">
    <property type="entry name" value="GNAT_dom"/>
</dbReference>
<dbReference type="OrthoDB" id="9784707at2"/>
<dbReference type="Pfam" id="PF13302">
    <property type="entry name" value="Acetyltransf_3"/>
    <property type="match status" value="1"/>
</dbReference>
<comment type="caution">
    <text evidence="2">The sequence shown here is derived from an EMBL/GenBank/DDBJ whole genome shotgun (WGS) entry which is preliminary data.</text>
</comment>
<dbReference type="InterPro" id="IPR051908">
    <property type="entry name" value="Ribosomal_N-acetyltransferase"/>
</dbReference>
<evidence type="ECO:0000259" key="1">
    <source>
        <dbReference type="PROSITE" id="PS51186"/>
    </source>
</evidence>